<dbReference type="EnsemblMetazoa" id="XM_022800038">
    <property type="protein sequence ID" value="XP_022655773"/>
    <property type="gene ID" value="LOC111248175"/>
</dbReference>
<name>A0A7M7MEC2_VARDE</name>
<proteinExistence type="predicted"/>
<protein>
    <submittedName>
        <fullName evidence="1">Uncharacterized protein</fullName>
    </submittedName>
</protein>
<reference evidence="1" key="1">
    <citation type="submission" date="2021-01" db="UniProtKB">
        <authorList>
            <consortium name="EnsemblMetazoa"/>
        </authorList>
    </citation>
    <scope>IDENTIFICATION</scope>
</reference>
<accession>A0A7M7MEC2</accession>
<dbReference type="KEGG" id="vde:111248175"/>
<organism evidence="1 2">
    <name type="scientific">Varroa destructor</name>
    <name type="common">Honeybee mite</name>
    <dbReference type="NCBI Taxonomy" id="109461"/>
    <lineage>
        <taxon>Eukaryota</taxon>
        <taxon>Metazoa</taxon>
        <taxon>Ecdysozoa</taxon>
        <taxon>Arthropoda</taxon>
        <taxon>Chelicerata</taxon>
        <taxon>Arachnida</taxon>
        <taxon>Acari</taxon>
        <taxon>Parasitiformes</taxon>
        <taxon>Mesostigmata</taxon>
        <taxon>Gamasina</taxon>
        <taxon>Dermanyssoidea</taxon>
        <taxon>Varroidae</taxon>
        <taxon>Varroa</taxon>
    </lineage>
</organism>
<keyword evidence="2" id="KW-1185">Reference proteome</keyword>
<dbReference type="Proteomes" id="UP000594260">
    <property type="component" value="Unplaced"/>
</dbReference>
<sequence length="147" mass="17293">MRGILIRRMAWQQSTLEITEGPTEWRNAFIPVGKVLFARASASKVLAIRFPSNSTPAFLTYFMTLAAKVYSHHQQRTPQNNTTHSSNQWMNQLYNVKWARIRKQRSPSRESKQLTERFVSPVFRTKTTWNQHKKVSYLHYVGRHLSD</sequence>
<dbReference type="RefSeq" id="XP_022655773.1">
    <property type="nucleotide sequence ID" value="XM_022800038.1"/>
</dbReference>
<evidence type="ECO:0000313" key="2">
    <source>
        <dbReference type="Proteomes" id="UP000594260"/>
    </source>
</evidence>
<dbReference type="AlphaFoldDB" id="A0A7M7MEC2"/>
<evidence type="ECO:0000313" key="1">
    <source>
        <dbReference type="EnsemblMetazoa" id="XP_022655773"/>
    </source>
</evidence>
<dbReference type="GeneID" id="111248175"/>
<dbReference type="InParanoid" id="A0A7M7MEC2"/>